<evidence type="ECO:0000256" key="1">
    <source>
        <dbReference type="ARBA" id="ARBA00004613"/>
    </source>
</evidence>
<evidence type="ECO:0000313" key="5">
    <source>
        <dbReference type="EMBL" id="CAJ1055267.1"/>
    </source>
</evidence>
<organism evidence="5 6">
    <name type="scientific">Xyrichtys novacula</name>
    <name type="common">Pearly razorfish</name>
    <name type="synonym">Hemipteronotus novacula</name>
    <dbReference type="NCBI Taxonomy" id="13765"/>
    <lineage>
        <taxon>Eukaryota</taxon>
        <taxon>Metazoa</taxon>
        <taxon>Chordata</taxon>
        <taxon>Craniata</taxon>
        <taxon>Vertebrata</taxon>
        <taxon>Euteleostomi</taxon>
        <taxon>Actinopterygii</taxon>
        <taxon>Neopterygii</taxon>
        <taxon>Teleostei</taxon>
        <taxon>Neoteleostei</taxon>
        <taxon>Acanthomorphata</taxon>
        <taxon>Eupercaria</taxon>
        <taxon>Labriformes</taxon>
        <taxon>Labridae</taxon>
        <taxon>Xyrichtys</taxon>
    </lineage>
</organism>
<dbReference type="Pfam" id="PF05825">
    <property type="entry name" value="PSP94"/>
    <property type="match status" value="1"/>
</dbReference>
<accession>A0AAV1F266</accession>
<protein>
    <submittedName>
        <fullName evidence="5">Uncharacterized protein</fullName>
    </submittedName>
</protein>
<gene>
    <name evidence="5" type="ORF">XNOV1_A026896</name>
</gene>
<proteinExistence type="inferred from homology"/>
<dbReference type="AlphaFoldDB" id="A0AAV1F266"/>
<dbReference type="EMBL" id="OY660867">
    <property type="protein sequence ID" value="CAJ1055267.1"/>
    <property type="molecule type" value="Genomic_DNA"/>
</dbReference>
<keyword evidence="4" id="KW-1015">Disulfide bond</keyword>
<reference evidence="5" key="1">
    <citation type="submission" date="2023-08" db="EMBL/GenBank/DDBJ databases">
        <authorList>
            <person name="Alioto T."/>
            <person name="Alioto T."/>
            <person name="Gomez Garrido J."/>
        </authorList>
    </citation>
    <scope>NUCLEOTIDE SEQUENCE</scope>
</reference>
<evidence type="ECO:0000313" key="6">
    <source>
        <dbReference type="Proteomes" id="UP001178508"/>
    </source>
</evidence>
<evidence type="ECO:0000256" key="3">
    <source>
        <dbReference type="ARBA" id="ARBA00022525"/>
    </source>
</evidence>
<evidence type="ECO:0000256" key="4">
    <source>
        <dbReference type="ARBA" id="ARBA00023157"/>
    </source>
</evidence>
<dbReference type="GO" id="GO:0005576">
    <property type="term" value="C:extracellular region"/>
    <property type="evidence" value="ECO:0007669"/>
    <property type="project" value="UniProtKB-SubCell"/>
</dbReference>
<keyword evidence="6" id="KW-1185">Reference proteome</keyword>
<sequence>MQIRLESTKIKRQRKHWCVIIVVCFCLSGICSYKDKYYKAGESFRRGCDKCFCHDFGAYCFTPMKPTSWPRKCRRVRAECGYTVVYKEDPQKQCQAYSWIG</sequence>
<dbReference type="InterPro" id="IPR008735">
    <property type="entry name" value="PSP94"/>
</dbReference>
<dbReference type="Gene3D" id="2.60.40.1900">
    <property type="entry name" value="Beta-microseminoprotein (PSP94) domain"/>
    <property type="match status" value="1"/>
</dbReference>
<evidence type="ECO:0000256" key="2">
    <source>
        <dbReference type="ARBA" id="ARBA00010352"/>
    </source>
</evidence>
<dbReference type="Proteomes" id="UP001178508">
    <property type="component" value="Chromosome 4"/>
</dbReference>
<keyword evidence="3" id="KW-0964">Secreted</keyword>
<name>A0AAV1F266_XYRNO</name>
<comment type="subcellular location">
    <subcellularLocation>
        <location evidence="1">Secreted</location>
    </subcellularLocation>
</comment>
<comment type="similarity">
    <text evidence="2">Belongs to the beta-microseminoprotein family.</text>
</comment>